<keyword evidence="7" id="KW-0547">Nucleotide-binding</keyword>
<evidence type="ECO:0000256" key="14">
    <source>
        <dbReference type="ARBA" id="ARBA00023264"/>
    </source>
</evidence>
<protein>
    <submittedName>
        <fullName evidence="16">Diacylglycerol kinase family protein</fullName>
    </submittedName>
</protein>
<keyword evidence="11" id="KW-0443">Lipid metabolism</keyword>
<feature type="transmembrane region" description="Helical" evidence="15">
    <location>
        <begin position="64"/>
        <end position="83"/>
    </location>
</feature>
<keyword evidence="3" id="KW-1003">Cell membrane</keyword>
<keyword evidence="10 15" id="KW-1133">Transmembrane helix</keyword>
<comment type="caution">
    <text evidence="16">The sequence shown here is derived from an EMBL/GenBank/DDBJ whole genome shotgun (WGS) entry which is preliminary data.</text>
</comment>
<feature type="transmembrane region" description="Helical" evidence="15">
    <location>
        <begin position="104"/>
        <end position="125"/>
    </location>
</feature>
<evidence type="ECO:0000256" key="6">
    <source>
        <dbReference type="ARBA" id="ARBA00022692"/>
    </source>
</evidence>
<evidence type="ECO:0000256" key="9">
    <source>
        <dbReference type="ARBA" id="ARBA00022840"/>
    </source>
</evidence>
<evidence type="ECO:0000256" key="5">
    <source>
        <dbReference type="ARBA" id="ARBA00022679"/>
    </source>
</evidence>
<evidence type="ECO:0000256" key="11">
    <source>
        <dbReference type="ARBA" id="ARBA00023098"/>
    </source>
</evidence>
<dbReference type="GO" id="GO:0016301">
    <property type="term" value="F:kinase activity"/>
    <property type="evidence" value="ECO:0007669"/>
    <property type="project" value="UniProtKB-KW"/>
</dbReference>
<dbReference type="InterPro" id="IPR036945">
    <property type="entry name" value="DAGK_sf"/>
</dbReference>
<reference evidence="16 17" key="1">
    <citation type="journal article" date="2019" name="Int. J. Syst. Evol. Microbiol.">
        <title>The Global Catalogue of Microorganisms (GCM) 10K type strain sequencing project: providing services to taxonomists for standard genome sequencing and annotation.</title>
        <authorList>
            <consortium name="The Broad Institute Genomics Platform"/>
            <consortium name="The Broad Institute Genome Sequencing Center for Infectious Disease"/>
            <person name="Wu L."/>
            <person name="Ma J."/>
        </authorList>
    </citation>
    <scope>NUCLEOTIDE SEQUENCE [LARGE SCALE GENOMIC DNA]</scope>
    <source>
        <strain evidence="16 17">JCM 12662</strain>
    </source>
</reference>
<comment type="subcellular location">
    <subcellularLocation>
        <location evidence="1">Cell membrane</location>
        <topology evidence="1">Multi-pass membrane protein</topology>
    </subcellularLocation>
</comment>
<evidence type="ECO:0000256" key="10">
    <source>
        <dbReference type="ARBA" id="ARBA00022989"/>
    </source>
</evidence>
<evidence type="ECO:0000256" key="4">
    <source>
        <dbReference type="ARBA" id="ARBA00022516"/>
    </source>
</evidence>
<keyword evidence="14" id="KW-1208">Phospholipid metabolism</keyword>
<evidence type="ECO:0000256" key="7">
    <source>
        <dbReference type="ARBA" id="ARBA00022741"/>
    </source>
</evidence>
<evidence type="ECO:0000256" key="15">
    <source>
        <dbReference type="SAM" id="Phobius"/>
    </source>
</evidence>
<dbReference type="EMBL" id="BAAACW010000143">
    <property type="protein sequence ID" value="GAA0369876.1"/>
    <property type="molecule type" value="Genomic_DNA"/>
</dbReference>
<name>A0ABN0XPY6_9LACT</name>
<gene>
    <name evidence="16" type="ORF">GCM10008932_21820</name>
</gene>
<comment type="similarity">
    <text evidence="2">Belongs to the bacterial diacylglycerol kinase family.</text>
</comment>
<keyword evidence="17" id="KW-1185">Reference proteome</keyword>
<keyword evidence="4" id="KW-0444">Lipid biosynthesis</keyword>
<evidence type="ECO:0000256" key="3">
    <source>
        <dbReference type="ARBA" id="ARBA00022475"/>
    </source>
</evidence>
<keyword evidence="13" id="KW-0594">Phospholipid biosynthesis</keyword>
<dbReference type="PANTHER" id="PTHR34299:SF1">
    <property type="entry name" value="DIACYLGLYCEROL KINASE"/>
    <property type="match status" value="1"/>
</dbReference>
<evidence type="ECO:0000256" key="8">
    <source>
        <dbReference type="ARBA" id="ARBA00022777"/>
    </source>
</evidence>
<proteinExistence type="inferred from homology"/>
<keyword evidence="5" id="KW-0808">Transferase</keyword>
<keyword evidence="6 15" id="KW-0812">Transmembrane</keyword>
<dbReference type="InterPro" id="IPR000829">
    <property type="entry name" value="DAGK"/>
</dbReference>
<organism evidence="16 17">
    <name type="scientific">Alkalibacterium iburiense</name>
    <dbReference type="NCBI Taxonomy" id="290589"/>
    <lineage>
        <taxon>Bacteria</taxon>
        <taxon>Bacillati</taxon>
        <taxon>Bacillota</taxon>
        <taxon>Bacilli</taxon>
        <taxon>Lactobacillales</taxon>
        <taxon>Carnobacteriaceae</taxon>
        <taxon>Alkalibacterium</taxon>
    </lineage>
</organism>
<dbReference type="RefSeq" id="WP_343756580.1">
    <property type="nucleotide sequence ID" value="NZ_BAAACW010000143.1"/>
</dbReference>
<feature type="transmembrane region" description="Helical" evidence="15">
    <location>
        <begin position="41"/>
        <end position="58"/>
    </location>
</feature>
<dbReference type="PANTHER" id="PTHR34299">
    <property type="entry name" value="DIACYLGLYCEROL KINASE"/>
    <property type="match status" value="1"/>
</dbReference>
<evidence type="ECO:0000256" key="13">
    <source>
        <dbReference type="ARBA" id="ARBA00023209"/>
    </source>
</evidence>
<dbReference type="Proteomes" id="UP001501166">
    <property type="component" value="Unassembled WGS sequence"/>
</dbReference>
<dbReference type="Pfam" id="PF01219">
    <property type="entry name" value="DAGK_prokar"/>
    <property type="match status" value="1"/>
</dbReference>
<accession>A0ABN0XPY6</accession>
<sequence length="133" mass="14965">MSMALNDKQKLPGKNRKFRTSFKFAFKGIQTVFQEERNMKVHVASLVLVILVALFLPLSLNEWLWLLLVSYLVLVMEIVNTVIENLVDLVTQEYHPIAKKVKDMAAAVVLVTASFAVLVGGIIILPKLITILM</sequence>
<evidence type="ECO:0000313" key="17">
    <source>
        <dbReference type="Proteomes" id="UP001501166"/>
    </source>
</evidence>
<keyword evidence="9" id="KW-0067">ATP-binding</keyword>
<evidence type="ECO:0000256" key="12">
    <source>
        <dbReference type="ARBA" id="ARBA00023136"/>
    </source>
</evidence>
<dbReference type="InterPro" id="IPR033717">
    <property type="entry name" value="UDPK"/>
</dbReference>
<dbReference type="Gene3D" id="1.10.287.3610">
    <property type="match status" value="1"/>
</dbReference>
<evidence type="ECO:0000256" key="2">
    <source>
        <dbReference type="ARBA" id="ARBA00005967"/>
    </source>
</evidence>
<evidence type="ECO:0000313" key="16">
    <source>
        <dbReference type="EMBL" id="GAA0369876.1"/>
    </source>
</evidence>
<dbReference type="CDD" id="cd14265">
    <property type="entry name" value="UDPK_IM_like"/>
    <property type="match status" value="1"/>
</dbReference>
<evidence type="ECO:0000256" key="1">
    <source>
        <dbReference type="ARBA" id="ARBA00004651"/>
    </source>
</evidence>
<keyword evidence="12 15" id="KW-0472">Membrane</keyword>
<keyword evidence="8 16" id="KW-0418">Kinase</keyword>